<evidence type="ECO:0000313" key="14">
    <source>
        <dbReference type="EMBL" id="OMO92499.1"/>
    </source>
</evidence>
<evidence type="ECO:0000256" key="1">
    <source>
        <dbReference type="ARBA" id="ARBA00004251"/>
    </source>
</evidence>
<keyword evidence="10" id="KW-0675">Receptor</keyword>
<keyword evidence="7" id="KW-0677">Repeat</keyword>
<feature type="transmembrane region" description="Helical" evidence="12">
    <location>
        <begin position="1759"/>
        <end position="1783"/>
    </location>
</feature>
<dbReference type="SMART" id="SM00364">
    <property type="entry name" value="LRR_BAC"/>
    <property type="match status" value="6"/>
</dbReference>
<evidence type="ECO:0000256" key="2">
    <source>
        <dbReference type="ARBA" id="ARBA00009592"/>
    </source>
</evidence>
<keyword evidence="11" id="KW-0325">Glycoprotein</keyword>
<keyword evidence="4" id="KW-0433">Leucine-rich repeat</keyword>
<dbReference type="SMART" id="SM00365">
    <property type="entry name" value="LRR_SD22"/>
    <property type="match status" value="12"/>
</dbReference>
<dbReference type="OrthoDB" id="676979at2759"/>
<dbReference type="FunFam" id="3.80.10.10:FF:000095">
    <property type="entry name" value="LRR receptor-like serine/threonine-protein kinase GSO1"/>
    <property type="match status" value="3"/>
</dbReference>
<dbReference type="Pfam" id="PF00560">
    <property type="entry name" value="LRR_1"/>
    <property type="match status" value="11"/>
</dbReference>
<evidence type="ECO:0000256" key="7">
    <source>
        <dbReference type="ARBA" id="ARBA00022737"/>
    </source>
</evidence>
<evidence type="ECO:0000256" key="8">
    <source>
        <dbReference type="ARBA" id="ARBA00022989"/>
    </source>
</evidence>
<keyword evidence="3" id="KW-1003">Cell membrane</keyword>
<gene>
    <name evidence="14" type="ORF">COLO4_17550</name>
</gene>
<comment type="subcellular location">
    <subcellularLocation>
        <location evidence="1">Cell membrane</location>
        <topology evidence="1">Single-pass type I membrane protein</topology>
    </subcellularLocation>
</comment>
<dbReference type="FunFam" id="3.80.10.10:FF:000111">
    <property type="entry name" value="LRR receptor-like serine/threonine-protein kinase ERECTA"/>
    <property type="match status" value="1"/>
</dbReference>
<comment type="caution">
    <text evidence="14">The sequence shown here is derived from an EMBL/GenBank/DDBJ whole genome shotgun (WGS) entry which is preliminary data.</text>
</comment>
<dbReference type="PANTHER" id="PTHR48061:SF46">
    <property type="entry name" value="LEUCINE-RICH REPEAT-CONTAINING N-TERMINAL PLANT-TYPE DOMAIN-CONTAINING PROTEIN"/>
    <property type="match status" value="1"/>
</dbReference>
<organism evidence="14 15">
    <name type="scientific">Corchorus olitorius</name>
    <dbReference type="NCBI Taxonomy" id="93759"/>
    <lineage>
        <taxon>Eukaryota</taxon>
        <taxon>Viridiplantae</taxon>
        <taxon>Streptophyta</taxon>
        <taxon>Embryophyta</taxon>
        <taxon>Tracheophyta</taxon>
        <taxon>Spermatophyta</taxon>
        <taxon>Magnoliopsida</taxon>
        <taxon>eudicotyledons</taxon>
        <taxon>Gunneridae</taxon>
        <taxon>Pentapetalae</taxon>
        <taxon>rosids</taxon>
        <taxon>malvids</taxon>
        <taxon>Malvales</taxon>
        <taxon>Malvaceae</taxon>
        <taxon>Grewioideae</taxon>
        <taxon>Apeibeae</taxon>
        <taxon>Corchorus</taxon>
    </lineage>
</organism>
<name>A0A1R3JCF7_9ROSI</name>
<dbReference type="GO" id="GO:0005886">
    <property type="term" value="C:plasma membrane"/>
    <property type="evidence" value="ECO:0007669"/>
    <property type="project" value="UniProtKB-SubCell"/>
</dbReference>
<protein>
    <recommendedName>
        <fullName evidence="13">Leucine-rich repeat-containing N-terminal plant-type domain-containing protein</fullName>
    </recommendedName>
</protein>
<evidence type="ECO:0000256" key="12">
    <source>
        <dbReference type="SAM" id="Phobius"/>
    </source>
</evidence>
<dbReference type="InterPro" id="IPR003591">
    <property type="entry name" value="Leu-rich_rpt_typical-subtyp"/>
</dbReference>
<dbReference type="EMBL" id="AWUE01016357">
    <property type="protein sequence ID" value="OMO92499.1"/>
    <property type="molecule type" value="Genomic_DNA"/>
</dbReference>
<evidence type="ECO:0000256" key="4">
    <source>
        <dbReference type="ARBA" id="ARBA00022614"/>
    </source>
</evidence>
<feature type="domain" description="Leucine-rich repeat-containing N-terminal plant-type" evidence="13">
    <location>
        <begin position="829"/>
        <end position="875"/>
    </location>
</feature>
<dbReference type="Gene3D" id="3.80.10.10">
    <property type="entry name" value="Ribonuclease Inhibitor"/>
    <property type="match status" value="9"/>
</dbReference>
<sequence>MTALAFEKDIVPVMEGKMNFPRKEGSGSVGQGRVEKDIVPVMEGKMNDPRKEGESSGLLQFKSTLSLDSSPWYSCDDSTSPPKTNSWNETTNCCLWEGVTCDKVTAHVIALDLSCSWLNGSLPQNSSLFLPPRLQRLNLAHNHFEELVSLDLSDNFVDFAIDKYSFEMLARNLSKLTLLSFDKVNMSFVPPSSLLNLTSTLKRLSLRKCNLHGELPSEVFRFRYLLYLDLSSNKVLTGYLPKSNWTSPLELLDISYCNFRGQLPTSLGNLTQIVTLDLVPNSFEGEIPNVFGSLKKLAGTLTLSSSNFSGQLPPSIFNLTKITLLDLSNNSLEGVLPAHVIGLQNLEKLDLEKNQISGGVPSWLFALPSLKYLYLSNNKFLSLQNGNKIQGPNPNSIDTIDLSSNNIHGSMPSFLFDLENLNDLDLSSNNLSGVITSEMLSKPKSLATLDLSNNTLLSLTGSETDDFNYSLHTLSFSSCNISRFPSFLKTAKNLATLDLSNNKIQGSISKWESQGWEQLTNLDLSHNSLTGVEQYPGQNLWSLDISSNQLHGPLLAPPPSLREFLMSNNSLTGEIPALICNLTSLDLLHLSMNNLSGIIPACLGNSSQSLSSTLPAVQVLVLRSNRFHGPLENAIAPSSFSRLEVIDLSQNVFTGTLPTNLLQNLTAMKLTRNPRYCRRSTYNRGGCDNYRNSVKVMTKRLRLELQLGSALPGFTIMDFSENQFYGSIPEVLGELRSLLVLNLSHNNLDGLIPPVLGICGNAGLCGFPLSKKCGNSSEPPSSNFADDAEDNSRSLSIWKIAMLGYGCGTVLGLSIEFKEEETLTPPIQHDKEKSALLQFKNTLSTVALYGPLPFSPRTNSWSETIDCCSWKGITCHKVTGHVIGIDLSDNYLSGTLTANSTLFHLHKLQWLDLSFNYIGIYLPNSNSGLFLPQGLQRLDLAYTSVNDSISSAFNQLVSLTHLNLSNSLLSGPIPFEFFFLRNLVSLDLSWNYLMRIDNQNFNMLATNLTSLRILLLDSLDMSSFAPTSLLNLTLSLTSLSLGYGIKGEFPSDFFRHPSLQYLYLTGRRYNFNYGITGSLPVSNWTSPLRVLDLHGCSFNGSLPASLGNLTQITYIDLSENGFEGPIPDVLGQLFKLNTLNFYKCHFRGQLPTSMLNLTQLVHLDLSFNRLDRPFPLNNPSGLQNLEELFLPGNRITGRLPSWLFTLPSLQNLDLAVNRLGGSIDDQIHFSTAFKKVSLDNNYINGPIPSFFFEFANLTWLDISSNNFSGMIKTNMLSKLEKLEYLDLSRNRFLSLGSSGNDVHFSTFPNLWHVSFSYCNVSQFPSFLRTAKSLEILDLSHNRIHAISQWEAEGWEGLWTLDLSYNLLTSLSQYPGKNNLTTVDLRSNLLQGPLLAPPPSVERFLISDNKLTGNIPSSICNLTALVVLDLSANNLSGIIPECLGNLHRMMILNLGLNNFHGKIPHVAARGLESFDLNDNLLEGFLPRSLSNCTFLEILNVANNNLKDTFPSWLGHLSGLRVLVLRSNRFHGPIPNSVAPISSFSNLQIVDLSQNHFTGILPSEFFSNLKGMIDLRKRSLPVGPPIPYVRRREAGGFTISDYDYQNSVNITSKRMEIELRRLLYLISVIDLSHNLFYGQIPKELGDLRLLQVLNLSHNSFGGPIPPSLGNLVALESLDLSSNNLGGPIPSQLTNLTFLAVLNLSQNNLVGVIPHGKQFDTFENNSYSGNPRLCGFPLSKKCSNNLVSAEEEEDDDDDGVALIWKLALMGYGCGLVLGISMGYIVFTTGRPWWLVRMIERDWQPTVTKLIRRNFYGGS</sequence>
<accession>A0A1R3JCF7</accession>
<dbReference type="PROSITE" id="PS51450">
    <property type="entry name" value="LRR"/>
    <property type="match status" value="6"/>
</dbReference>
<dbReference type="InterPro" id="IPR046956">
    <property type="entry name" value="RLP23-like"/>
</dbReference>
<evidence type="ECO:0000256" key="11">
    <source>
        <dbReference type="ARBA" id="ARBA00023180"/>
    </source>
</evidence>
<evidence type="ECO:0000256" key="5">
    <source>
        <dbReference type="ARBA" id="ARBA00022692"/>
    </source>
</evidence>
<evidence type="ECO:0000259" key="13">
    <source>
        <dbReference type="Pfam" id="PF08263"/>
    </source>
</evidence>
<keyword evidence="6" id="KW-0732">Signal</keyword>
<keyword evidence="8 12" id="KW-1133">Transmembrane helix</keyword>
<dbReference type="PRINTS" id="PR00019">
    <property type="entry name" value="LEURICHRPT"/>
</dbReference>
<feature type="domain" description="Leucine-rich repeat-containing N-terminal plant-type" evidence="13">
    <location>
        <begin position="54"/>
        <end position="102"/>
    </location>
</feature>
<dbReference type="InterPro" id="IPR013210">
    <property type="entry name" value="LRR_N_plant-typ"/>
</dbReference>
<dbReference type="InterPro" id="IPR032675">
    <property type="entry name" value="LRR_dom_sf"/>
</dbReference>
<keyword evidence="9 12" id="KW-0472">Membrane</keyword>
<evidence type="ECO:0000256" key="10">
    <source>
        <dbReference type="ARBA" id="ARBA00023170"/>
    </source>
</evidence>
<dbReference type="SMART" id="SM00369">
    <property type="entry name" value="LRR_TYP"/>
    <property type="match status" value="20"/>
</dbReference>
<dbReference type="SUPFAM" id="SSF52058">
    <property type="entry name" value="L domain-like"/>
    <property type="match status" value="4"/>
</dbReference>
<dbReference type="STRING" id="93759.A0A1R3JCF7"/>
<dbReference type="SUPFAM" id="SSF52047">
    <property type="entry name" value="RNI-like"/>
    <property type="match status" value="1"/>
</dbReference>
<reference evidence="15" key="1">
    <citation type="submission" date="2013-09" db="EMBL/GenBank/DDBJ databases">
        <title>Corchorus olitorius genome sequencing.</title>
        <authorList>
            <person name="Alam M."/>
            <person name="Haque M.S."/>
            <person name="Islam M.S."/>
            <person name="Emdad E.M."/>
            <person name="Islam M.M."/>
            <person name="Ahmed B."/>
            <person name="Halim A."/>
            <person name="Hossen Q.M.M."/>
            <person name="Hossain M.Z."/>
            <person name="Ahmed R."/>
            <person name="Khan M.M."/>
            <person name="Islam R."/>
            <person name="Rashid M.M."/>
            <person name="Khan S.A."/>
            <person name="Rahman M.S."/>
            <person name="Alam M."/>
            <person name="Yahiya A.S."/>
            <person name="Khan M.S."/>
            <person name="Azam M.S."/>
            <person name="Haque T."/>
            <person name="Lashkar M.Z.H."/>
            <person name="Akhand A.I."/>
            <person name="Morshed G."/>
            <person name="Roy S."/>
            <person name="Uddin K.S."/>
            <person name="Rabeya T."/>
            <person name="Hossain A.S."/>
            <person name="Chowdhury A."/>
            <person name="Snigdha A.R."/>
            <person name="Mortoza M.S."/>
            <person name="Matin S.A."/>
            <person name="Hoque S.M.E."/>
            <person name="Islam M.K."/>
            <person name="Roy D.K."/>
            <person name="Haider R."/>
            <person name="Moosa M.M."/>
            <person name="Elias S.M."/>
            <person name="Hasan A.M."/>
            <person name="Jahan S."/>
            <person name="Shafiuddin M."/>
            <person name="Mahmood N."/>
            <person name="Shommy N.S."/>
        </authorList>
    </citation>
    <scope>NUCLEOTIDE SEQUENCE [LARGE SCALE GENOMIC DNA]</scope>
    <source>
        <strain evidence="15">cv. O-4</strain>
    </source>
</reference>
<dbReference type="Pfam" id="PF13855">
    <property type="entry name" value="LRR_8"/>
    <property type="match status" value="4"/>
</dbReference>
<evidence type="ECO:0000256" key="6">
    <source>
        <dbReference type="ARBA" id="ARBA00022729"/>
    </source>
</evidence>
<evidence type="ECO:0000313" key="15">
    <source>
        <dbReference type="Proteomes" id="UP000187203"/>
    </source>
</evidence>
<keyword evidence="15" id="KW-1185">Reference proteome</keyword>
<keyword evidence="5 12" id="KW-0812">Transmembrane</keyword>
<proteinExistence type="inferred from homology"/>
<dbReference type="Proteomes" id="UP000187203">
    <property type="component" value="Unassembled WGS sequence"/>
</dbReference>
<dbReference type="Pfam" id="PF08263">
    <property type="entry name" value="LRRNT_2"/>
    <property type="match status" value="2"/>
</dbReference>
<comment type="similarity">
    <text evidence="2">Belongs to the RLP family.</text>
</comment>
<dbReference type="InterPro" id="IPR001611">
    <property type="entry name" value="Leu-rich_rpt"/>
</dbReference>
<dbReference type="PANTHER" id="PTHR48061">
    <property type="entry name" value="LEUCINE-RICH REPEAT RECEPTOR PROTEIN KINASE EMS1-LIKE-RELATED"/>
    <property type="match status" value="1"/>
</dbReference>
<evidence type="ECO:0000256" key="3">
    <source>
        <dbReference type="ARBA" id="ARBA00022475"/>
    </source>
</evidence>
<evidence type="ECO:0000256" key="9">
    <source>
        <dbReference type="ARBA" id="ARBA00023136"/>
    </source>
</evidence>